<name>A0ABV8CM14_9GAMM</name>
<dbReference type="SUPFAM" id="SSF53187">
    <property type="entry name" value="Zn-dependent exopeptidases"/>
    <property type="match status" value="1"/>
</dbReference>
<accession>A0ABV8CM14</accession>
<comment type="similarity">
    <text evidence="2">Belongs to the N-acetylmuramoyl-L-alanine amidase 3 family.</text>
</comment>
<organism evidence="8 9">
    <name type="scientific">Pseudaeromonas sharmana</name>
    <dbReference type="NCBI Taxonomy" id="328412"/>
    <lineage>
        <taxon>Bacteria</taxon>
        <taxon>Pseudomonadati</taxon>
        <taxon>Pseudomonadota</taxon>
        <taxon>Gammaproteobacteria</taxon>
        <taxon>Aeromonadales</taxon>
        <taxon>Aeromonadaceae</taxon>
        <taxon>Pseudaeromonas</taxon>
    </lineage>
</organism>
<evidence type="ECO:0000256" key="1">
    <source>
        <dbReference type="ARBA" id="ARBA00001561"/>
    </source>
</evidence>
<dbReference type="Pfam" id="PF11741">
    <property type="entry name" value="AMIN"/>
    <property type="match status" value="1"/>
</dbReference>
<dbReference type="RefSeq" id="WP_377151387.1">
    <property type="nucleotide sequence ID" value="NZ_JBHSAF010000006.1"/>
</dbReference>
<sequence>MLIRHWLSLLLCLCVLVPVQANQLKRIRVSPTADKTRVVFDLTEAPRFTYSQQAVPPRLIVELDGIDSELGNSAQTMGRMGPAISTIARDTSTPAGKLRLVFSLTATYKPTLFTLPPQQHYGHRLVIDLDHKITTAVPTSSSASSAATQAAKPTSVKESRPLVATGSATGKPVAGRVIPMSEFSPQPSNPVRPVNKVAVQEEVLSTQTRSAIPASQSSTVSPGQGGLLTDAPPAMTDTQSIPMSGKAVSAAPVSNGTVIVAVDAGHGGKDPGAIGPGGTHEKTVTLAVARELARLINRQPGMKAVLTRDGDYFVDLDRRSEIARQKKANLLISIHADSVASSAARGASVWILSSKRVDREMNKLLDQQDKHTQLLGGAGKVIAESEPNPYLAQTILDLSWDNSRSEGYSIGEVVLQQIGRVARLHKSKPVHASLAVLKAPDIPSLLIETGFISNHFEEKQLASSGYQRDLARAIFRGVQRYYADNAPAGTRVAATANTDSKNGNAIRHVVKSGESLSGLAVRYRVSKGRIVSYNSLKSENLLIGQIIYIPAS</sequence>
<evidence type="ECO:0000256" key="5">
    <source>
        <dbReference type="ARBA" id="ARBA00023316"/>
    </source>
</evidence>
<keyword evidence="5" id="KW-0961">Cell wall biogenesis/degradation</keyword>
<dbReference type="SUPFAM" id="SSF54106">
    <property type="entry name" value="LysM domain"/>
    <property type="match status" value="1"/>
</dbReference>
<comment type="catalytic activity">
    <reaction evidence="1">
        <text>Hydrolyzes the link between N-acetylmuramoyl residues and L-amino acid residues in certain cell-wall glycopeptides.</text>
        <dbReference type="EC" id="3.5.1.28"/>
    </reaction>
</comment>
<dbReference type="SMART" id="SM00646">
    <property type="entry name" value="Ami_3"/>
    <property type="match status" value="1"/>
</dbReference>
<evidence type="ECO:0000256" key="3">
    <source>
        <dbReference type="ARBA" id="ARBA00011901"/>
    </source>
</evidence>
<evidence type="ECO:0000256" key="2">
    <source>
        <dbReference type="ARBA" id="ARBA00010860"/>
    </source>
</evidence>
<dbReference type="GO" id="GO:0008745">
    <property type="term" value="F:N-acetylmuramoyl-L-alanine amidase activity"/>
    <property type="evidence" value="ECO:0007669"/>
    <property type="project" value="UniProtKB-EC"/>
</dbReference>
<dbReference type="SMART" id="SM00257">
    <property type="entry name" value="LysM"/>
    <property type="match status" value="1"/>
</dbReference>
<feature type="region of interest" description="Disordered" evidence="6">
    <location>
        <begin position="138"/>
        <end position="170"/>
    </location>
</feature>
<dbReference type="EMBL" id="JBHSAF010000006">
    <property type="protein sequence ID" value="MFC3913139.1"/>
    <property type="molecule type" value="Genomic_DNA"/>
</dbReference>
<proteinExistence type="inferred from homology"/>
<feature type="compositionally biased region" description="Low complexity" evidence="6">
    <location>
        <begin position="138"/>
        <end position="154"/>
    </location>
</feature>
<dbReference type="PANTHER" id="PTHR30404:SF6">
    <property type="entry name" value="N-ACETYLMURAMOYL-L-ALANINE AMIDASE AMIB"/>
    <property type="match status" value="1"/>
</dbReference>
<dbReference type="Gene3D" id="3.40.630.40">
    <property type="entry name" value="Zn-dependent exopeptidases"/>
    <property type="match status" value="1"/>
</dbReference>
<dbReference type="EC" id="3.5.1.28" evidence="3"/>
<reference evidence="9" key="1">
    <citation type="journal article" date="2019" name="Int. J. Syst. Evol. Microbiol.">
        <title>The Global Catalogue of Microorganisms (GCM) 10K type strain sequencing project: providing services to taxonomists for standard genome sequencing and annotation.</title>
        <authorList>
            <consortium name="The Broad Institute Genomics Platform"/>
            <consortium name="The Broad Institute Genome Sequencing Center for Infectious Disease"/>
            <person name="Wu L."/>
            <person name="Ma J."/>
        </authorList>
    </citation>
    <scope>NUCLEOTIDE SEQUENCE [LARGE SCALE GENOMIC DNA]</scope>
    <source>
        <strain evidence="9">CCUG 54939</strain>
    </source>
</reference>
<keyword evidence="9" id="KW-1185">Reference proteome</keyword>
<evidence type="ECO:0000313" key="8">
    <source>
        <dbReference type="EMBL" id="MFC3913139.1"/>
    </source>
</evidence>
<dbReference type="Pfam" id="PF01476">
    <property type="entry name" value="LysM"/>
    <property type="match status" value="1"/>
</dbReference>
<dbReference type="CDD" id="cd02696">
    <property type="entry name" value="MurNAc-LAA"/>
    <property type="match status" value="1"/>
</dbReference>
<dbReference type="PANTHER" id="PTHR30404">
    <property type="entry name" value="N-ACETYLMURAMOYL-L-ALANINE AMIDASE"/>
    <property type="match status" value="1"/>
</dbReference>
<dbReference type="PROSITE" id="PS51782">
    <property type="entry name" value="LYSM"/>
    <property type="match status" value="1"/>
</dbReference>
<gene>
    <name evidence="8" type="ORF">ACFOSS_06605</name>
</gene>
<protein>
    <recommendedName>
        <fullName evidence="3">N-acetylmuramoyl-L-alanine amidase</fullName>
        <ecNumber evidence="3">3.5.1.28</ecNumber>
    </recommendedName>
</protein>
<dbReference type="InterPro" id="IPR002508">
    <property type="entry name" value="MurNAc-LAA_cat"/>
</dbReference>
<evidence type="ECO:0000313" key="9">
    <source>
        <dbReference type="Proteomes" id="UP001595692"/>
    </source>
</evidence>
<comment type="caution">
    <text evidence="8">The sequence shown here is derived from an EMBL/GenBank/DDBJ whole genome shotgun (WGS) entry which is preliminary data.</text>
</comment>
<evidence type="ECO:0000256" key="4">
    <source>
        <dbReference type="ARBA" id="ARBA00022801"/>
    </source>
</evidence>
<dbReference type="Proteomes" id="UP001595692">
    <property type="component" value="Unassembled WGS sequence"/>
</dbReference>
<dbReference type="Gene3D" id="2.60.40.3500">
    <property type="match status" value="1"/>
</dbReference>
<dbReference type="InterPro" id="IPR036779">
    <property type="entry name" value="LysM_dom_sf"/>
</dbReference>
<evidence type="ECO:0000256" key="6">
    <source>
        <dbReference type="SAM" id="MobiDB-lite"/>
    </source>
</evidence>
<dbReference type="InterPro" id="IPR021731">
    <property type="entry name" value="AMIN_dom"/>
</dbReference>
<keyword evidence="4 8" id="KW-0378">Hydrolase</keyword>
<dbReference type="InterPro" id="IPR018392">
    <property type="entry name" value="LysM"/>
</dbReference>
<feature type="domain" description="LysM" evidence="7">
    <location>
        <begin position="506"/>
        <end position="549"/>
    </location>
</feature>
<dbReference type="Pfam" id="PF01520">
    <property type="entry name" value="Amidase_3"/>
    <property type="match status" value="1"/>
</dbReference>
<dbReference type="InterPro" id="IPR050695">
    <property type="entry name" value="N-acetylmuramoyl_amidase_3"/>
</dbReference>
<dbReference type="Gene3D" id="3.10.350.10">
    <property type="entry name" value="LysM domain"/>
    <property type="match status" value="1"/>
</dbReference>
<evidence type="ECO:0000259" key="7">
    <source>
        <dbReference type="PROSITE" id="PS51782"/>
    </source>
</evidence>